<protein>
    <submittedName>
        <fullName evidence="2">Uncharacterized protein</fullName>
    </submittedName>
</protein>
<dbReference type="Proteomes" id="UP001324287">
    <property type="component" value="Chromosome"/>
</dbReference>
<accession>A0ABZ1B8D4</accession>
<name>A0ABZ1B8D4_9ACTN</name>
<reference evidence="2 3" key="1">
    <citation type="submission" date="2023-12" db="EMBL/GenBank/DDBJ databases">
        <title>Blastococcus brunescens sp. nov., an actonobacterium isolated from sandstone collected in sahara desert.</title>
        <authorList>
            <person name="Gtari M."/>
            <person name="Ghodhbane F."/>
        </authorList>
    </citation>
    <scope>NUCLEOTIDE SEQUENCE [LARGE SCALE GENOMIC DNA]</scope>
    <source>
        <strain evidence="2 3">BMG 8361</strain>
    </source>
</reference>
<evidence type="ECO:0000313" key="2">
    <source>
        <dbReference type="EMBL" id="WRL65320.1"/>
    </source>
</evidence>
<feature type="region of interest" description="Disordered" evidence="1">
    <location>
        <begin position="104"/>
        <end position="127"/>
    </location>
</feature>
<feature type="compositionally biased region" description="Polar residues" evidence="1">
    <location>
        <begin position="70"/>
        <end position="80"/>
    </location>
</feature>
<dbReference type="EMBL" id="CP141261">
    <property type="protein sequence ID" value="WRL65320.1"/>
    <property type="molecule type" value="Genomic_DNA"/>
</dbReference>
<feature type="compositionally biased region" description="Low complexity" evidence="1">
    <location>
        <begin position="48"/>
        <end position="69"/>
    </location>
</feature>
<organism evidence="2 3">
    <name type="scientific">Blastococcus brunescens</name>
    <dbReference type="NCBI Taxonomy" id="1564165"/>
    <lineage>
        <taxon>Bacteria</taxon>
        <taxon>Bacillati</taxon>
        <taxon>Actinomycetota</taxon>
        <taxon>Actinomycetes</taxon>
        <taxon>Geodermatophilales</taxon>
        <taxon>Geodermatophilaceae</taxon>
        <taxon>Blastococcus</taxon>
    </lineage>
</organism>
<feature type="compositionally biased region" description="Low complexity" evidence="1">
    <location>
        <begin position="104"/>
        <end position="120"/>
    </location>
</feature>
<feature type="region of interest" description="Disordered" evidence="1">
    <location>
        <begin position="48"/>
        <end position="81"/>
    </location>
</feature>
<evidence type="ECO:0000313" key="3">
    <source>
        <dbReference type="Proteomes" id="UP001324287"/>
    </source>
</evidence>
<feature type="region of interest" description="Disordered" evidence="1">
    <location>
        <begin position="1"/>
        <end position="24"/>
    </location>
</feature>
<sequence>MALVASRGVQNSISRSPSMGGTAALEPVQTATACRAASRVSLPSAAVTTTLRSPTSRPVPRSRSMPAPSTHSTCPESSQWEVKESRRSSVAVTSCSPVTACFAPSTSRASASTSVPRSSALLGMQAQ</sequence>
<feature type="compositionally biased region" description="Polar residues" evidence="1">
    <location>
        <begin position="8"/>
        <end position="19"/>
    </location>
</feature>
<evidence type="ECO:0000256" key="1">
    <source>
        <dbReference type="SAM" id="MobiDB-lite"/>
    </source>
</evidence>
<proteinExistence type="predicted"/>
<gene>
    <name evidence="2" type="ORF">U6N30_06610</name>
</gene>
<keyword evidence="3" id="KW-1185">Reference proteome</keyword>